<keyword evidence="1" id="KW-0812">Transmembrane</keyword>
<reference evidence="2" key="1">
    <citation type="journal article" date="2023" name="Mol. Phylogenet. Evol.">
        <title>Genome-scale phylogeny and comparative genomics of the fungal order Sordariales.</title>
        <authorList>
            <person name="Hensen N."/>
            <person name="Bonometti L."/>
            <person name="Westerberg I."/>
            <person name="Brannstrom I.O."/>
            <person name="Guillou S."/>
            <person name="Cros-Aarteil S."/>
            <person name="Calhoun S."/>
            <person name="Haridas S."/>
            <person name="Kuo A."/>
            <person name="Mondo S."/>
            <person name="Pangilinan J."/>
            <person name="Riley R."/>
            <person name="LaButti K."/>
            <person name="Andreopoulos B."/>
            <person name="Lipzen A."/>
            <person name="Chen C."/>
            <person name="Yan M."/>
            <person name="Daum C."/>
            <person name="Ng V."/>
            <person name="Clum A."/>
            <person name="Steindorff A."/>
            <person name="Ohm R.A."/>
            <person name="Martin F."/>
            <person name="Silar P."/>
            <person name="Natvig D.O."/>
            <person name="Lalanne C."/>
            <person name="Gautier V."/>
            <person name="Ament-Velasquez S.L."/>
            <person name="Kruys A."/>
            <person name="Hutchinson M.I."/>
            <person name="Powell A.J."/>
            <person name="Barry K."/>
            <person name="Miller A.N."/>
            <person name="Grigoriev I.V."/>
            <person name="Debuchy R."/>
            <person name="Gladieux P."/>
            <person name="Hiltunen Thoren M."/>
            <person name="Johannesson H."/>
        </authorList>
    </citation>
    <scope>NUCLEOTIDE SEQUENCE</scope>
    <source>
        <strain evidence="2">SMH4131-1</strain>
    </source>
</reference>
<feature type="transmembrane region" description="Helical" evidence="1">
    <location>
        <begin position="86"/>
        <end position="107"/>
    </location>
</feature>
<gene>
    <name evidence="2" type="ORF">B0T19DRAFT_415951</name>
</gene>
<keyword evidence="3" id="KW-1185">Reference proteome</keyword>
<dbReference type="EMBL" id="JAUEPO010000002">
    <property type="protein sequence ID" value="KAK3332547.1"/>
    <property type="molecule type" value="Genomic_DNA"/>
</dbReference>
<sequence length="129" mass="14506">MAGNGGREKCLDIAEGTGRARATTKEMGHYTMVRCLEFNMVFVFIVWVGHGRGRYYCIMVIIALIIAGIRASWVQLSFCYFGKREIYILAMASFLSGAVVGLFVCFASGGHDEMIYLPCVFVQTRIWRL</sequence>
<proteinExistence type="predicted"/>
<dbReference type="AlphaFoldDB" id="A0AAE0IX38"/>
<feature type="transmembrane region" description="Helical" evidence="1">
    <location>
        <begin position="55"/>
        <end position="74"/>
    </location>
</feature>
<evidence type="ECO:0000313" key="3">
    <source>
        <dbReference type="Proteomes" id="UP001286456"/>
    </source>
</evidence>
<comment type="caution">
    <text evidence="2">The sequence shown here is derived from an EMBL/GenBank/DDBJ whole genome shotgun (WGS) entry which is preliminary data.</text>
</comment>
<feature type="transmembrane region" description="Helical" evidence="1">
    <location>
        <begin position="27"/>
        <end position="48"/>
    </location>
</feature>
<feature type="non-terminal residue" evidence="2">
    <location>
        <position position="129"/>
    </location>
</feature>
<protein>
    <submittedName>
        <fullName evidence="2">Uncharacterized protein</fullName>
    </submittedName>
</protein>
<evidence type="ECO:0000256" key="1">
    <source>
        <dbReference type="SAM" id="Phobius"/>
    </source>
</evidence>
<keyword evidence="1" id="KW-0472">Membrane</keyword>
<dbReference type="Proteomes" id="UP001286456">
    <property type="component" value="Unassembled WGS sequence"/>
</dbReference>
<evidence type="ECO:0000313" key="2">
    <source>
        <dbReference type="EMBL" id="KAK3332547.1"/>
    </source>
</evidence>
<keyword evidence="1" id="KW-1133">Transmembrane helix</keyword>
<name>A0AAE0IX38_9PEZI</name>
<accession>A0AAE0IX38</accession>
<organism evidence="2 3">
    <name type="scientific">Cercophora scortea</name>
    <dbReference type="NCBI Taxonomy" id="314031"/>
    <lineage>
        <taxon>Eukaryota</taxon>
        <taxon>Fungi</taxon>
        <taxon>Dikarya</taxon>
        <taxon>Ascomycota</taxon>
        <taxon>Pezizomycotina</taxon>
        <taxon>Sordariomycetes</taxon>
        <taxon>Sordariomycetidae</taxon>
        <taxon>Sordariales</taxon>
        <taxon>Lasiosphaeriaceae</taxon>
        <taxon>Cercophora</taxon>
    </lineage>
</organism>
<reference evidence="2" key="2">
    <citation type="submission" date="2023-06" db="EMBL/GenBank/DDBJ databases">
        <authorList>
            <consortium name="Lawrence Berkeley National Laboratory"/>
            <person name="Haridas S."/>
            <person name="Hensen N."/>
            <person name="Bonometti L."/>
            <person name="Westerberg I."/>
            <person name="Brannstrom I.O."/>
            <person name="Guillou S."/>
            <person name="Cros-Aarteil S."/>
            <person name="Calhoun S."/>
            <person name="Kuo A."/>
            <person name="Mondo S."/>
            <person name="Pangilinan J."/>
            <person name="Riley R."/>
            <person name="Labutti K."/>
            <person name="Andreopoulos B."/>
            <person name="Lipzen A."/>
            <person name="Chen C."/>
            <person name="Yanf M."/>
            <person name="Daum C."/>
            <person name="Ng V."/>
            <person name="Clum A."/>
            <person name="Steindorff A."/>
            <person name="Ohm R."/>
            <person name="Martin F."/>
            <person name="Silar P."/>
            <person name="Natvig D."/>
            <person name="Lalanne C."/>
            <person name="Gautier V."/>
            <person name="Ament-Velasquez S.L."/>
            <person name="Kruys A."/>
            <person name="Hutchinson M.I."/>
            <person name="Powell A.J."/>
            <person name="Barry K."/>
            <person name="Miller A.N."/>
            <person name="Grigoriev I.V."/>
            <person name="Debuchy R."/>
            <person name="Gladieux P."/>
            <person name="Thoren M.H."/>
            <person name="Johannesson H."/>
        </authorList>
    </citation>
    <scope>NUCLEOTIDE SEQUENCE</scope>
    <source>
        <strain evidence="2">SMH4131-1</strain>
    </source>
</reference>